<comment type="subcellular location">
    <subcellularLocation>
        <location evidence="1">Membrane</location>
        <topology evidence="1">Multi-pass membrane protein</topology>
    </subcellularLocation>
</comment>
<dbReference type="InterPro" id="IPR004254">
    <property type="entry name" value="AdipoR/HlyIII-related"/>
</dbReference>
<dbReference type="AlphaFoldDB" id="A0AAD5PP33"/>
<feature type="transmembrane region" description="Helical" evidence="8">
    <location>
        <begin position="147"/>
        <end position="166"/>
    </location>
</feature>
<dbReference type="PANTHER" id="PTHR20855:SF138">
    <property type="entry name" value="PROGESTIN AND ADIPOQ RECEPTOR FAMILY MEMBER 4"/>
    <property type="match status" value="1"/>
</dbReference>
<keyword evidence="6" id="KW-0862">Zinc</keyword>
<proteinExistence type="inferred from homology"/>
<name>A0AAD5PP33_9CRUS</name>
<dbReference type="GO" id="GO:0038023">
    <property type="term" value="F:signaling receptor activity"/>
    <property type="evidence" value="ECO:0007669"/>
    <property type="project" value="TreeGrafter"/>
</dbReference>
<keyword evidence="4 8" id="KW-1133">Transmembrane helix</keyword>
<evidence type="ECO:0000313" key="9">
    <source>
        <dbReference type="EMBL" id="KAI9551669.1"/>
    </source>
</evidence>
<evidence type="ECO:0000313" key="10">
    <source>
        <dbReference type="Proteomes" id="UP000820818"/>
    </source>
</evidence>
<feature type="transmembrane region" description="Helical" evidence="8">
    <location>
        <begin position="307"/>
        <end position="327"/>
    </location>
</feature>
<feature type="binding site" evidence="6">
    <location>
        <position position="315"/>
    </location>
    <ligand>
        <name>Zn(2+)</name>
        <dbReference type="ChEBI" id="CHEBI:29105"/>
    </ligand>
</feature>
<feature type="binding site" evidence="6">
    <location>
        <position position="167"/>
    </location>
    <ligand>
        <name>Zn(2+)</name>
        <dbReference type="ChEBI" id="CHEBI:29105"/>
    </ligand>
</feature>
<accession>A0AAD5PP33</accession>
<protein>
    <recommendedName>
        <fullName evidence="11">Progestin and adipoQ receptor family member 4</fullName>
    </recommendedName>
</protein>
<feature type="transmembrane region" description="Helical" evidence="8">
    <location>
        <begin position="245"/>
        <end position="265"/>
    </location>
</feature>
<evidence type="ECO:0008006" key="11">
    <source>
        <dbReference type="Google" id="ProtNLM"/>
    </source>
</evidence>
<dbReference type="Proteomes" id="UP000820818">
    <property type="component" value="Linkage Group LG10"/>
</dbReference>
<evidence type="ECO:0000256" key="7">
    <source>
        <dbReference type="SAM" id="MobiDB-lite"/>
    </source>
</evidence>
<feature type="compositionally biased region" description="Basic and acidic residues" evidence="7">
    <location>
        <begin position="55"/>
        <end position="69"/>
    </location>
</feature>
<dbReference type="GO" id="GO:0016020">
    <property type="term" value="C:membrane"/>
    <property type="evidence" value="ECO:0007669"/>
    <property type="project" value="UniProtKB-SubCell"/>
</dbReference>
<keyword evidence="3 8" id="KW-0812">Transmembrane</keyword>
<dbReference type="Pfam" id="PF03006">
    <property type="entry name" value="HlyIII"/>
    <property type="match status" value="1"/>
</dbReference>
<organism evidence="9 10">
    <name type="scientific">Daphnia sinensis</name>
    <dbReference type="NCBI Taxonomy" id="1820382"/>
    <lineage>
        <taxon>Eukaryota</taxon>
        <taxon>Metazoa</taxon>
        <taxon>Ecdysozoa</taxon>
        <taxon>Arthropoda</taxon>
        <taxon>Crustacea</taxon>
        <taxon>Branchiopoda</taxon>
        <taxon>Diplostraca</taxon>
        <taxon>Cladocera</taxon>
        <taxon>Anomopoda</taxon>
        <taxon>Daphniidae</taxon>
        <taxon>Daphnia</taxon>
        <taxon>Daphnia similis group</taxon>
    </lineage>
</organism>
<comment type="similarity">
    <text evidence="2">Belongs to the ADIPOR family.</text>
</comment>
<keyword evidence="5 8" id="KW-0472">Membrane</keyword>
<gene>
    <name evidence="9" type="ORF">GHT06_022005</name>
</gene>
<evidence type="ECO:0000256" key="6">
    <source>
        <dbReference type="PIRSR" id="PIRSR604254-1"/>
    </source>
</evidence>
<feature type="transmembrane region" description="Helical" evidence="8">
    <location>
        <begin position="213"/>
        <end position="233"/>
    </location>
</feature>
<feature type="binding site" evidence="6">
    <location>
        <position position="311"/>
    </location>
    <ligand>
        <name>Zn(2+)</name>
        <dbReference type="ChEBI" id="CHEBI:29105"/>
    </ligand>
</feature>
<dbReference type="GO" id="GO:0046872">
    <property type="term" value="F:metal ion binding"/>
    <property type="evidence" value="ECO:0007669"/>
    <property type="project" value="UniProtKB-KW"/>
</dbReference>
<feature type="transmembrane region" description="Helical" evidence="8">
    <location>
        <begin position="118"/>
        <end position="135"/>
    </location>
</feature>
<reference evidence="9 10" key="1">
    <citation type="submission" date="2022-05" db="EMBL/GenBank/DDBJ databases">
        <title>A multi-omics perspective on studying reproductive biology in Daphnia sinensis.</title>
        <authorList>
            <person name="Jia J."/>
        </authorList>
    </citation>
    <scope>NUCLEOTIDE SEQUENCE [LARGE SCALE GENOMIC DNA]</scope>
    <source>
        <strain evidence="9 10">WSL</strain>
    </source>
</reference>
<dbReference type="PANTHER" id="PTHR20855">
    <property type="entry name" value="ADIPOR/PROGESTIN RECEPTOR-RELATED"/>
    <property type="match status" value="1"/>
</dbReference>
<comment type="caution">
    <text evidence="9">The sequence shown here is derived from an EMBL/GenBank/DDBJ whole genome shotgun (WGS) entry which is preliminary data.</text>
</comment>
<sequence length="360" mass="40773">MGEEKLSDVVVIVVGNIGRLGQSMRIHRREFLIRETLSYIERMSSMNSSNGCAHKPADRNGVDTNDVDEHKPTGRRLLKWTQQPDHLKFNPYIHDGYRPLASLVGCIKSLSYFHNETVNILTHGLPVLYIILWSPTLMPYDEIKVPILPYIHLVAVLSPWVGSAIYHTFMNHHHGYSVYRRLLQLDMLGIWVTQSFGALTGVIAATYCFPSCTGIVIVVIYCLSCLWGLYKAVTAGSSGNPWDRRLCFCLPVLIRLTLVILRTMHYASGHPSSIAHVWLQDAISILGGFIGAMRIPERWFPGRFDYFFNSHHIMHVLVLVAVVQMHYASKLDLIWLSHPQCPDSQLETLVIISTPDPSEL</sequence>
<evidence type="ECO:0000256" key="8">
    <source>
        <dbReference type="SAM" id="Phobius"/>
    </source>
</evidence>
<feature type="transmembrane region" description="Helical" evidence="8">
    <location>
        <begin position="187"/>
        <end position="207"/>
    </location>
</feature>
<dbReference type="EMBL" id="WJBH02000010">
    <property type="protein sequence ID" value="KAI9551669.1"/>
    <property type="molecule type" value="Genomic_DNA"/>
</dbReference>
<evidence type="ECO:0000256" key="4">
    <source>
        <dbReference type="ARBA" id="ARBA00022989"/>
    </source>
</evidence>
<keyword evidence="10" id="KW-1185">Reference proteome</keyword>
<keyword evidence="6" id="KW-0479">Metal-binding</keyword>
<evidence type="ECO:0000256" key="5">
    <source>
        <dbReference type="ARBA" id="ARBA00023136"/>
    </source>
</evidence>
<evidence type="ECO:0000256" key="2">
    <source>
        <dbReference type="ARBA" id="ARBA00007018"/>
    </source>
</evidence>
<feature type="transmembrane region" description="Helical" evidence="8">
    <location>
        <begin position="277"/>
        <end position="295"/>
    </location>
</feature>
<evidence type="ECO:0000256" key="1">
    <source>
        <dbReference type="ARBA" id="ARBA00004141"/>
    </source>
</evidence>
<evidence type="ECO:0000256" key="3">
    <source>
        <dbReference type="ARBA" id="ARBA00022692"/>
    </source>
</evidence>
<feature type="region of interest" description="Disordered" evidence="7">
    <location>
        <begin position="48"/>
        <end position="69"/>
    </location>
</feature>